<proteinExistence type="predicted"/>
<name>A0A453MYR6_AEGTS</name>
<reference evidence="1" key="3">
    <citation type="journal article" date="2017" name="Nature">
        <title>Genome sequence of the progenitor of the wheat D genome Aegilops tauschii.</title>
        <authorList>
            <person name="Luo M.C."/>
            <person name="Gu Y.Q."/>
            <person name="Puiu D."/>
            <person name="Wang H."/>
            <person name="Twardziok S.O."/>
            <person name="Deal K.R."/>
            <person name="Huo N."/>
            <person name="Zhu T."/>
            <person name="Wang L."/>
            <person name="Wang Y."/>
            <person name="McGuire P.E."/>
            <person name="Liu S."/>
            <person name="Long H."/>
            <person name="Ramasamy R.K."/>
            <person name="Rodriguez J.C."/>
            <person name="Van S.L."/>
            <person name="Yuan L."/>
            <person name="Wang Z."/>
            <person name="Xia Z."/>
            <person name="Xiao L."/>
            <person name="Anderson O.D."/>
            <person name="Ouyang S."/>
            <person name="Liang Y."/>
            <person name="Zimin A.V."/>
            <person name="Pertea G."/>
            <person name="Qi P."/>
            <person name="Bennetzen J.L."/>
            <person name="Dai X."/>
            <person name="Dawson M.W."/>
            <person name="Muller H.G."/>
            <person name="Kugler K."/>
            <person name="Rivarola-Duarte L."/>
            <person name="Spannagl M."/>
            <person name="Mayer K.F.X."/>
            <person name="Lu F.H."/>
            <person name="Bevan M.W."/>
            <person name="Leroy P."/>
            <person name="Li P."/>
            <person name="You F.M."/>
            <person name="Sun Q."/>
            <person name="Liu Z."/>
            <person name="Lyons E."/>
            <person name="Wicker T."/>
            <person name="Salzberg S.L."/>
            <person name="Devos K.M."/>
            <person name="Dvorak J."/>
        </authorList>
    </citation>
    <scope>NUCLEOTIDE SEQUENCE [LARGE SCALE GENOMIC DNA]</scope>
    <source>
        <strain evidence="1">cv. AL8/78</strain>
    </source>
</reference>
<evidence type="ECO:0000313" key="2">
    <source>
        <dbReference type="Proteomes" id="UP000015105"/>
    </source>
</evidence>
<organism evidence="1 2">
    <name type="scientific">Aegilops tauschii subsp. strangulata</name>
    <name type="common">Goatgrass</name>
    <dbReference type="NCBI Taxonomy" id="200361"/>
    <lineage>
        <taxon>Eukaryota</taxon>
        <taxon>Viridiplantae</taxon>
        <taxon>Streptophyta</taxon>
        <taxon>Embryophyta</taxon>
        <taxon>Tracheophyta</taxon>
        <taxon>Spermatophyta</taxon>
        <taxon>Magnoliopsida</taxon>
        <taxon>Liliopsida</taxon>
        <taxon>Poales</taxon>
        <taxon>Poaceae</taxon>
        <taxon>BOP clade</taxon>
        <taxon>Pooideae</taxon>
        <taxon>Triticodae</taxon>
        <taxon>Triticeae</taxon>
        <taxon>Triticinae</taxon>
        <taxon>Aegilops</taxon>
    </lineage>
</organism>
<reference evidence="2" key="2">
    <citation type="journal article" date="2017" name="Nat. Plants">
        <title>The Aegilops tauschii genome reveals multiple impacts of transposons.</title>
        <authorList>
            <person name="Zhao G."/>
            <person name="Zou C."/>
            <person name="Li K."/>
            <person name="Wang K."/>
            <person name="Li T."/>
            <person name="Gao L."/>
            <person name="Zhang X."/>
            <person name="Wang H."/>
            <person name="Yang Z."/>
            <person name="Liu X."/>
            <person name="Jiang W."/>
            <person name="Mao L."/>
            <person name="Kong X."/>
            <person name="Jiao Y."/>
            <person name="Jia J."/>
        </authorList>
    </citation>
    <scope>NUCLEOTIDE SEQUENCE [LARGE SCALE GENOMIC DNA]</scope>
    <source>
        <strain evidence="2">cv. AL8/78</strain>
    </source>
</reference>
<evidence type="ECO:0000313" key="1">
    <source>
        <dbReference type="EnsemblPlants" id="AET6Gv20149600.13"/>
    </source>
</evidence>
<sequence length="115" mass="13142">MILSSFRCSKFLLTNPRVCFSPFLFVNLLPWLNSLRIQAQSSDTQLPLRARIVSCILCMICALPWSCTSLSPSRTHSSHMGVLWLALPVHKIWTLSWNYPLLYTCRISTSVIDLI</sequence>
<dbReference type="Proteomes" id="UP000015105">
    <property type="component" value="Chromosome 6D"/>
</dbReference>
<reference evidence="2" key="1">
    <citation type="journal article" date="2014" name="Science">
        <title>Ancient hybridizations among the ancestral genomes of bread wheat.</title>
        <authorList>
            <consortium name="International Wheat Genome Sequencing Consortium,"/>
            <person name="Marcussen T."/>
            <person name="Sandve S.R."/>
            <person name="Heier L."/>
            <person name="Spannagl M."/>
            <person name="Pfeifer M."/>
            <person name="Jakobsen K.S."/>
            <person name="Wulff B.B."/>
            <person name="Steuernagel B."/>
            <person name="Mayer K.F."/>
            <person name="Olsen O.A."/>
        </authorList>
    </citation>
    <scope>NUCLEOTIDE SEQUENCE [LARGE SCALE GENOMIC DNA]</scope>
    <source>
        <strain evidence="2">cv. AL8/78</strain>
    </source>
</reference>
<protein>
    <submittedName>
        <fullName evidence="1">Uncharacterized protein</fullName>
    </submittedName>
</protein>
<dbReference type="AlphaFoldDB" id="A0A453MYR6"/>
<accession>A0A453MYR6</accession>
<reference evidence="1" key="5">
    <citation type="journal article" date="2021" name="G3 (Bethesda)">
        <title>Aegilops tauschii genome assembly Aet v5.0 features greater sequence contiguity and improved annotation.</title>
        <authorList>
            <person name="Wang L."/>
            <person name="Zhu T."/>
            <person name="Rodriguez J.C."/>
            <person name="Deal K.R."/>
            <person name="Dubcovsky J."/>
            <person name="McGuire P.E."/>
            <person name="Lux T."/>
            <person name="Spannagl M."/>
            <person name="Mayer K.F.X."/>
            <person name="Baldrich P."/>
            <person name="Meyers B.C."/>
            <person name="Huo N."/>
            <person name="Gu Y.Q."/>
            <person name="Zhou H."/>
            <person name="Devos K.M."/>
            <person name="Bennetzen J.L."/>
            <person name="Unver T."/>
            <person name="Budak H."/>
            <person name="Gulick P.J."/>
            <person name="Galiba G."/>
            <person name="Kalapos B."/>
            <person name="Nelson D.R."/>
            <person name="Li P."/>
            <person name="You F.M."/>
            <person name="Luo M.C."/>
            <person name="Dvorak J."/>
        </authorList>
    </citation>
    <scope>NUCLEOTIDE SEQUENCE [LARGE SCALE GENOMIC DNA]</scope>
    <source>
        <strain evidence="1">cv. AL8/78</strain>
    </source>
</reference>
<reference evidence="1" key="4">
    <citation type="submission" date="2019-03" db="UniProtKB">
        <authorList>
            <consortium name="EnsemblPlants"/>
        </authorList>
    </citation>
    <scope>IDENTIFICATION</scope>
</reference>
<dbReference type="Gramene" id="AET6Gv20149600.13">
    <property type="protein sequence ID" value="AET6Gv20149600.13"/>
    <property type="gene ID" value="AET6Gv20149600"/>
</dbReference>
<dbReference type="EnsemblPlants" id="AET6Gv20149600.13">
    <property type="protein sequence ID" value="AET6Gv20149600.13"/>
    <property type="gene ID" value="AET6Gv20149600"/>
</dbReference>
<keyword evidence="2" id="KW-1185">Reference proteome</keyword>